<keyword evidence="2" id="KW-1185">Reference proteome</keyword>
<evidence type="ECO:0000313" key="2">
    <source>
        <dbReference type="Proteomes" id="UP000028990"/>
    </source>
</evidence>
<gene>
    <name evidence="1" type="ORF">H920_04830</name>
</gene>
<organism evidence="1 2">
    <name type="scientific">Fukomys damarensis</name>
    <name type="common">Damaraland mole rat</name>
    <name type="synonym">Cryptomys damarensis</name>
    <dbReference type="NCBI Taxonomy" id="885580"/>
    <lineage>
        <taxon>Eukaryota</taxon>
        <taxon>Metazoa</taxon>
        <taxon>Chordata</taxon>
        <taxon>Craniata</taxon>
        <taxon>Vertebrata</taxon>
        <taxon>Euteleostomi</taxon>
        <taxon>Mammalia</taxon>
        <taxon>Eutheria</taxon>
        <taxon>Euarchontoglires</taxon>
        <taxon>Glires</taxon>
        <taxon>Rodentia</taxon>
        <taxon>Hystricomorpha</taxon>
        <taxon>Bathyergidae</taxon>
        <taxon>Fukomys</taxon>
    </lineage>
</organism>
<evidence type="ECO:0000313" key="1">
    <source>
        <dbReference type="EMBL" id="KFO33836.1"/>
    </source>
</evidence>
<dbReference type="Proteomes" id="UP000028990">
    <property type="component" value="Unassembled WGS sequence"/>
</dbReference>
<name>A0A091EEN3_FUKDA</name>
<dbReference type="EMBL" id="KN122054">
    <property type="protein sequence ID" value="KFO33836.1"/>
    <property type="molecule type" value="Genomic_DNA"/>
</dbReference>
<protein>
    <submittedName>
        <fullName evidence="1">Uncharacterized protein</fullName>
    </submittedName>
</protein>
<sequence length="119" mass="12410">MAAHTSGLGYMALRAGSRPALGDAIDEVESLSQDLTFLSDSGAAMVAPAGECTAFSTSGLGLGLQREMRGQSGGALCGYHLAGWLWGSDGGSRSRVRGFSDLWAVKTGERRFDVRGEPL</sequence>
<accession>A0A091EEN3</accession>
<proteinExistence type="predicted"/>
<dbReference type="AlphaFoldDB" id="A0A091EEN3"/>
<reference evidence="1 2" key="1">
    <citation type="submission" date="2013-11" db="EMBL/GenBank/DDBJ databases">
        <title>The Damaraland mole rat (Fukomys damarensis) genome and evolution of African mole rats.</title>
        <authorList>
            <person name="Gladyshev V.N."/>
            <person name="Fang X."/>
        </authorList>
    </citation>
    <scope>NUCLEOTIDE SEQUENCE [LARGE SCALE GENOMIC DNA]</scope>
    <source>
        <tissue evidence="1">Liver</tissue>
    </source>
</reference>